<gene>
    <name evidence="2" type="ORF">E6Q69_04845</name>
</gene>
<name>A0A5C7W9Q8_AQUAC</name>
<protein>
    <submittedName>
        <fullName evidence="2">Citrate transporter</fullName>
    </submittedName>
</protein>
<dbReference type="AlphaFoldDB" id="A0A5C7W9Q8"/>
<organism evidence="2 3">
    <name type="scientific">Aquipseudomonas alcaligenes</name>
    <name type="common">Pseudomonas alcaligenes</name>
    <dbReference type="NCBI Taxonomy" id="43263"/>
    <lineage>
        <taxon>Bacteria</taxon>
        <taxon>Pseudomonadati</taxon>
        <taxon>Pseudomonadota</taxon>
        <taxon>Gammaproteobacteria</taxon>
        <taxon>Pseudomonadales</taxon>
        <taxon>Pseudomonadaceae</taxon>
        <taxon>Aquipseudomonas</taxon>
    </lineage>
</organism>
<reference evidence="2 3" key="1">
    <citation type="submission" date="2018-09" db="EMBL/GenBank/DDBJ databases">
        <title>Metagenome Assembled Genomes from an Advanced Water Purification Facility.</title>
        <authorList>
            <person name="Stamps B.W."/>
            <person name="Spear J.R."/>
        </authorList>
    </citation>
    <scope>NUCLEOTIDE SEQUENCE [LARGE SCALE GENOMIC DNA]</scope>
    <source>
        <strain evidence="2">Bin_52_1</strain>
    </source>
</reference>
<evidence type="ECO:0000313" key="3">
    <source>
        <dbReference type="Proteomes" id="UP000321110"/>
    </source>
</evidence>
<keyword evidence="1" id="KW-0812">Transmembrane</keyword>
<proteinExistence type="predicted"/>
<dbReference type="Proteomes" id="UP000321110">
    <property type="component" value="Unassembled WGS sequence"/>
</dbReference>
<evidence type="ECO:0000313" key="2">
    <source>
        <dbReference type="EMBL" id="TXI34110.1"/>
    </source>
</evidence>
<comment type="caution">
    <text evidence="2">The sequence shown here is derived from an EMBL/GenBank/DDBJ whole genome shotgun (WGS) entry which is preliminary data.</text>
</comment>
<sequence length="44" mass="4770">MLTFLGFAMVMTFMYLIMTKRLSALIALIIVPITFALIGGFAAG</sequence>
<keyword evidence="1" id="KW-1133">Transmembrane helix</keyword>
<evidence type="ECO:0000256" key="1">
    <source>
        <dbReference type="SAM" id="Phobius"/>
    </source>
</evidence>
<keyword evidence="1" id="KW-0472">Membrane</keyword>
<feature type="transmembrane region" description="Helical" evidence="1">
    <location>
        <begin position="21"/>
        <end position="43"/>
    </location>
</feature>
<dbReference type="EMBL" id="SSFO01000080">
    <property type="protein sequence ID" value="TXI34110.1"/>
    <property type="molecule type" value="Genomic_DNA"/>
</dbReference>
<accession>A0A5C7W9Q8</accession>
<feature type="non-terminal residue" evidence="2">
    <location>
        <position position="44"/>
    </location>
</feature>